<dbReference type="Proteomes" id="UP000243807">
    <property type="component" value="Chromosome"/>
</dbReference>
<reference evidence="1 2" key="1">
    <citation type="submission" date="2017-01" db="EMBL/GenBank/DDBJ databases">
        <title>Draft sequence of Acidihalobacter ferrooxidans strain DSM 14175 (strain V8).</title>
        <authorList>
            <person name="Khaleque H.N."/>
            <person name="Ramsay J.P."/>
            <person name="Murphy R.J.T."/>
            <person name="Kaksonen A.H."/>
            <person name="Boxall N.J."/>
            <person name="Watkin E.L.J."/>
        </authorList>
    </citation>
    <scope>NUCLEOTIDE SEQUENCE [LARGE SCALE GENOMIC DNA]</scope>
    <source>
        <strain evidence="1 2">V8</strain>
    </source>
</reference>
<dbReference type="EMBL" id="CP019434">
    <property type="protein sequence ID" value="APZ44695.1"/>
    <property type="molecule type" value="Genomic_DNA"/>
</dbReference>
<sequence length="98" mass="10704">MAADRSTRNDAACAVTIEGIAHNGKPCRIVDNTGTVARAELESLLAELIEQRRFGLSGRSLAGGSSIRIGEPEFTHIQLGDDLYRFILLPYEARIEAF</sequence>
<evidence type="ECO:0000313" key="1">
    <source>
        <dbReference type="EMBL" id="APZ44695.1"/>
    </source>
</evidence>
<gene>
    <name evidence="1" type="ORF">BW247_11940</name>
</gene>
<proteinExistence type="predicted"/>
<organism evidence="1 2">
    <name type="scientific">Acidihalobacter ferrooxydans</name>
    <dbReference type="NCBI Taxonomy" id="1765967"/>
    <lineage>
        <taxon>Bacteria</taxon>
        <taxon>Pseudomonadati</taxon>
        <taxon>Pseudomonadota</taxon>
        <taxon>Gammaproteobacteria</taxon>
        <taxon>Chromatiales</taxon>
        <taxon>Ectothiorhodospiraceae</taxon>
        <taxon>Acidihalobacter</taxon>
    </lineage>
</organism>
<keyword evidence="2" id="KW-1185">Reference proteome</keyword>
<evidence type="ECO:0000313" key="2">
    <source>
        <dbReference type="Proteomes" id="UP000243807"/>
    </source>
</evidence>
<name>A0A1P8ULJ0_9GAMM</name>
<protein>
    <submittedName>
        <fullName evidence="1">Uncharacterized protein</fullName>
    </submittedName>
</protein>
<accession>A0A1P8ULJ0</accession>
<dbReference type="KEGG" id="afy:BW247_11940"/>
<dbReference type="OrthoDB" id="5296443at2"/>
<dbReference type="AlphaFoldDB" id="A0A1P8ULJ0"/>
<dbReference type="STRING" id="1765967.BW247_11940"/>